<feature type="transmembrane region" description="Helical" evidence="6">
    <location>
        <begin position="339"/>
        <end position="362"/>
    </location>
</feature>
<feature type="compositionally biased region" description="Basic residues" evidence="5">
    <location>
        <begin position="678"/>
        <end position="688"/>
    </location>
</feature>
<keyword evidence="2 6" id="KW-0812">Transmembrane</keyword>
<evidence type="ECO:0000256" key="3">
    <source>
        <dbReference type="ARBA" id="ARBA00022989"/>
    </source>
</evidence>
<evidence type="ECO:0000256" key="6">
    <source>
        <dbReference type="SAM" id="Phobius"/>
    </source>
</evidence>
<organism evidence="7 8">
    <name type="scientific">Bondarzewia mesenterica</name>
    <dbReference type="NCBI Taxonomy" id="1095465"/>
    <lineage>
        <taxon>Eukaryota</taxon>
        <taxon>Fungi</taxon>
        <taxon>Dikarya</taxon>
        <taxon>Basidiomycota</taxon>
        <taxon>Agaricomycotina</taxon>
        <taxon>Agaricomycetes</taxon>
        <taxon>Russulales</taxon>
        <taxon>Bondarzewiaceae</taxon>
        <taxon>Bondarzewia</taxon>
    </lineage>
</organism>
<feature type="transmembrane region" description="Helical" evidence="6">
    <location>
        <begin position="571"/>
        <end position="596"/>
    </location>
</feature>
<feature type="region of interest" description="Disordered" evidence="5">
    <location>
        <begin position="675"/>
        <end position="737"/>
    </location>
</feature>
<evidence type="ECO:0000256" key="2">
    <source>
        <dbReference type="ARBA" id="ARBA00022692"/>
    </source>
</evidence>
<dbReference type="OrthoDB" id="3026777at2759"/>
<feature type="transmembrane region" description="Helical" evidence="6">
    <location>
        <begin position="437"/>
        <end position="456"/>
    </location>
</feature>
<evidence type="ECO:0000313" key="8">
    <source>
        <dbReference type="Proteomes" id="UP000310158"/>
    </source>
</evidence>
<feature type="transmembrane region" description="Helical" evidence="6">
    <location>
        <begin position="608"/>
        <end position="631"/>
    </location>
</feature>
<dbReference type="InterPro" id="IPR011701">
    <property type="entry name" value="MFS"/>
</dbReference>
<gene>
    <name evidence="7" type="ORF">EW146_g240</name>
</gene>
<evidence type="ECO:0000256" key="1">
    <source>
        <dbReference type="ARBA" id="ARBA00004141"/>
    </source>
</evidence>
<feature type="transmembrane region" description="Helical" evidence="6">
    <location>
        <begin position="400"/>
        <end position="417"/>
    </location>
</feature>
<comment type="caution">
    <text evidence="7">The sequence shown here is derived from an EMBL/GenBank/DDBJ whole genome shotgun (WGS) entry which is preliminary data.</text>
</comment>
<comment type="subcellular location">
    <subcellularLocation>
        <location evidence="1">Membrane</location>
        <topology evidence="1">Multi-pass membrane protein</topology>
    </subcellularLocation>
</comment>
<feature type="transmembrane region" description="Helical" evidence="6">
    <location>
        <begin position="296"/>
        <end position="319"/>
    </location>
</feature>
<dbReference type="SUPFAM" id="SSF103473">
    <property type="entry name" value="MFS general substrate transporter"/>
    <property type="match status" value="1"/>
</dbReference>
<evidence type="ECO:0000313" key="7">
    <source>
        <dbReference type="EMBL" id="THH21256.1"/>
    </source>
</evidence>
<dbReference type="GO" id="GO:0016020">
    <property type="term" value="C:membrane"/>
    <property type="evidence" value="ECO:0007669"/>
    <property type="project" value="UniProtKB-SubCell"/>
</dbReference>
<feature type="compositionally biased region" description="Basic and acidic residues" evidence="5">
    <location>
        <begin position="689"/>
        <end position="698"/>
    </location>
</feature>
<proteinExistence type="predicted"/>
<dbReference type="PANTHER" id="PTHR23507">
    <property type="entry name" value="ZGC:174356"/>
    <property type="match status" value="1"/>
</dbReference>
<sequence>MYKSSALSNHDNLFDPIISPDLSTVTLAPHSRSRIRTSNASQIRPADTIRYAMQRDNSVQEQLRSVSETDPLLGGEHSAKKPFYRPRPLWIVPFAIIASISRGMTLAPRVEVFTQLSCNALHDHYNHTSGNSVLNLFSSSVLYHPSLHSSPDPLPINFPHLGPQDDSEDDGSEDPRRLPSQICLSDPAVQSGAARLQTIMVVIMGILSTLTTGWWGRFGERHGRTKVLVASTLGLLLTDIAFILVSTPSSPLSHHGHKLLLLSPVFEGLLGGWSSLQGATIAYVSDCTSDGSRSHIFSRFMGVFYLGFSIGPALGAFFIRHPLLHSESNVLPSGKGVPTVTTVFWVAIACSFVNLLLSAFVFPESLGKAKLKAAQKASTSSTSAPDTGAVSKDDKKQREGLLGLIEGFFSPLAIFAPRKRNMGIDSLHQRRDWSLTWLAFSLFGYMLAMVSLLIDYKKKEFGDKSLTVVKQGVFQLKYLYAEHVFGWGAEQLSYYISFVGGARAVHLLFVMPWLIAYFTPETPSLSSPTTDAASLHHSISFDLAIMRFSLVLDVLSHTLVSLPLTANSVTFSGFTVISSFASGMLPAGQSLAICIMQRNGLGEDGLGALFGAISALQAAGQMILGPLLFGMVYSSTVAQFPQAIFILAGALTFISLSMLFLIRADPATPLRLSAAAKGKAKVKPKPKRRSDVDRERGRSRSVKHVGDGPSSSVGTAGPSSNPASVVAVSGGSGHHAV</sequence>
<name>A0A4S4M7H0_9AGAM</name>
<dbReference type="GO" id="GO:0022857">
    <property type="term" value="F:transmembrane transporter activity"/>
    <property type="evidence" value="ECO:0007669"/>
    <property type="project" value="InterPro"/>
</dbReference>
<protein>
    <recommendedName>
        <fullName evidence="9">Major facilitator superfamily (MFS) profile domain-containing protein</fullName>
    </recommendedName>
</protein>
<keyword evidence="8" id="KW-1185">Reference proteome</keyword>
<evidence type="ECO:0000256" key="4">
    <source>
        <dbReference type="ARBA" id="ARBA00023136"/>
    </source>
</evidence>
<accession>A0A4S4M7H0</accession>
<dbReference type="InterPro" id="IPR036259">
    <property type="entry name" value="MFS_trans_sf"/>
</dbReference>
<evidence type="ECO:0008006" key="9">
    <source>
        <dbReference type="Google" id="ProtNLM"/>
    </source>
</evidence>
<feature type="transmembrane region" description="Helical" evidence="6">
    <location>
        <begin position="227"/>
        <end position="245"/>
    </location>
</feature>
<keyword evidence="3 6" id="KW-1133">Transmembrane helix</keyword>
<keyword evidence="4 6" id="KW-0472">Membrane</keyword>
<dbReference type="PANTHER" id="PTHR23507:SF1">
    <property type="entry name" value="FI18259P1-RELATED"/>
    <property type="match status" value="1"/>
</dbReference>
<feature type="transmembrane region" description="Helical" evidence="6">
    <location>
        <begin position="494"/>
        <end position="518"/>
    </location>
</feature>
<dbReference type="EMBL" id="SGPL01000005">
    <property type="protein sequence ID" value="THH21256.1"/>
    <property type="molecule type" value="Genomic_DNA"/>
</dbReference>
<feature type="transmembrane region" description="Helical" evidence="6">
    <location>
        <begin position="643"/>
        <end position="662"/>
    </location>
</feature>
<dbReference type="Proteomes" id="UP000310158">
    <property type="component" value="Unassembled WGS sequence"/>
</dbReference>
<feature type="region of interest" description="Disordered" evidence="5">
    <location>
        <begin position="154"/>
        <end position="179"/>
    </location>
</feature>
<evidence type="ECO:0000256" key="5">
    <source>
        <dbReference type="SAM" id="MobiDB-lite"/>
    </source>
</evidence>
<dbReference type="AlphaFoldDB" id="A0A4S4M7H0"/>
<reference evidence="7 8" key="1">
    <citation type="submission" date="2019-02" db="EMBL/GenBank/DDBJ databases">
        <title>Genome sequencing of the rare red list fungi Bondarzewia mesenterica.</title>
        <authorList>
            <person name="Buettner E."/>
            <person name="Kellner H."/>
        </authorList>
    </citation>
    <scope>NUCLEOTIDE SEQUENCE [LARGE SCALE GENOMIC DNA]</scope>
    <source>
        <strain evidence="7 8">DSM 108281</strain>
    </source>
</reference>
<feature type="transmembrane region" description="Helical" evidence="6">
    <location>
        <begin position="194"/>
        <end position="215"/>
    </location>
</feature>
<dbReference type="Pfam" id="PF07690">
    <property type="entry name" value="MFS_1"/>
    <property type="match status" value="1"/>
</dbReference>
<feature type="transmembrane region" description="Helical" evidence="6">
    <location>
        <begin position="265"/>
        <end position="284"/>
    </location>
</feature>
<feature type="compositionally biased region" description="Low complexity" evidence="5">
    <location>
        <begin position="716"/>
        <end position="729"/>
    </location>
</feature>
<dbReference type="Gene3D" id="1.20.1250.20">
    <property type="entry name" value="MFS general substrate transporter like domains"/>
    <property type="match status" value="1"/>
</dbReference>